<evidence type="ECO:0000313" key="1">
    <source>
        <dbReference type="EMBL" id="MPN21206.1"/>
    </source>
</evidence>
<proteinExistence type="predicted"/>
<name>A0A645G4Z7_9ZZZZ</name>
<gene>
    <name evidence="1" type="ORF">SDC9_168585</name>
</gene>
<sequence length="120" mass="13832">MDIGIILGDRVGDLLEQYCFTGFGRRNNHTALAFAYRSDQVDNPDGHIVSRARALKRYALVWVDRHKLIERLSEHGLFNVFSVDGRNVEQRQEFFVVARRARFAGYIIARFKAEPAYLGD</sequence>
<organism evidence="1">
    <name type="scientific">bioreactor metagenome</name>
    <dbReference type="NCBI Taxonomy" id="1076179"/>
    <lineage>
        <taxon>unclassified sequences</taxon>
        <taxon>metagenomes</taxon>
        <taxon>ecological metagenomes</taxon>
    </lineage>
</organism>
<comment type="caution">
    <text evidence="1">The sequence shown here is derived from an EMBL/GenBank/DDBJ whole genome shotgun (WGS) entry which is preliminary data.</text>
</comment>
<reference evidence="1" key="1">
    <citation type="submission" date="2019-08" db="EMBL/GenBank/DDBJ databases">
        <authorList>
            <person name="Kucharzyk K."/>
            <person name="Murdoch R.W."/>
            <person name="Higgins S."/>
            <person name="Loffler F."/>
        </authorList>
    </citation>
    <scope>NUCLEOTIDE SEQUENCE</scope>
</reference>
<protein>
    <submittedName>
        <fullName evidence="1">Uncharacterized protein</fullName>
    </submittedName>
</protein>
<dbReference type="EMBL" id="VSSQ01069131">
    <property type="protein sequence ID" value="MPN21206.1"/>
    <property type="molecule type" value="Genomic_DNA"/>
</dbReference>
<accession>A0A645G4Z7</accession>
<dbReference type="AlphaFoldDB" id="A0A645G4Z7"/>